<keyword evidence="8" id="KW-1185">Reference proteome</keyword>
<evidence type="ECO:0000256" key="2">
    <source>
        <dbReference type="ARBA" id="ARBA00022898"/>
    </source>
</evidence>
<keyword evidence="4" id="KW-0238">DNA-binding</keyword>
<evidence type="ECO:0000259" key="6">
    <source>
        <dbReference type="PROSITE" id="PS50949"/>
    </source>
</evidence>
<dbReference type="CDD" id="cd07377">
    <property type="entry name" value="WHTH_GntR"/>
    <property type="match status" value="1"/>
</dbReference>
<dbReference type="SUPFAM" id="SSF53383">
    <property type="entry name" value="PLP-dependent transferases"/>
    <property type="match status" value="1"/>
</dbReference>
<dbReference type="GO" id="GO:0008483">
    <property type="term" value="F:transaminase activity"/>
    <property type="evidence" value="ECO:0007669"/>
    <property type="project" value="UniProtKB-KW"/>
</dbReference>
<keyword evidence="5" id="KW-0804">Transcription</keyword>
<dbReference type="SUPFAM" id="SSF46785">
    <property type="entry name" value="Winged helix' DNA-binding domain"/>
    <property type="match status" value="1"/>
</dbReference>
<dbReference type="GO" id="GO:0003677">
    <property type="term" value="F:DNA binding"/>
    <property type="evidence" value="ECO:0007669"/>
    <property type="project" value="UniProtKB-KW"/>
</dbReference>
<dbReference type="GO" id="GO:0003700">
    <property type="term" value="F:DNA-binding transcription factor activity"/>
    <property type="evidence" value="ECO:0007669"/>
    <property type="project" value="InterPro"/>
</dbReference>
<dbReference type="PROSITE" id="PS50949">
    <property type="entry name" value="HTH_GNTR"/>
    <property type="match status" value="1"/>
</dbReference>
<feature type="domain" description="HTH gntR-type" evidence="6">
    <location>
        <begin position="21"/>
        <end position="89"/>
    </location>
</feature>
<dbReference type="InterPro" id="IPR000524">
    <property type="entry name" value="Tscrpt_reg_HTH_GntR"/>
</dbReference>
<keyword evidence="7" id="KW-0032">Aminotransferase</keyword>
<dbReference type="Gene3D" id="1.10.10.10">
    <property type="entry name" value="Winged helix-like DNA-binding domain superfamily/Winged helix DNA-binding domain"/>
    <property type="match status" value="1"/>
</dbReference>
<organism evidence="7 8">
    <name type="scientific">Novosphingobium umbonatum</name>
    <dbReference type="NCBI Taxonomy" id="1908524"/>
    <lineage>
        <taxon>Bacteria</taxon>
        <taxon>Pseudomonadati</taxon>
        <taxon>Pseudomonadota</taxon>
        <taxon>Alphaproteobacteria</taxon>
        <taxon>Sphingomonadales</taxon>
        <taxon>Sphingomonadaceae</taxon>
        <taxon>Novosphingobium</taxon>
    </lineage>
</organism>
<dbReference type="OrthoDB" id="9804020at2"/>
<protein>
    <submittedName>
        <fullName evidence="7">PLP-dependent aminotransferase family protein</fullName>
    </submittedName>
</protein>
<comment type="caution">
    <text evidence="7">The sequence shown here is derived from an EMBL/GenBank/DDBJ whole genome shotgun (WGS) entry which is preliminary data.</text>
</comment>
<reference evidence="7 8" key="1">
    <citation type="submission" date="2019-01" db="EMBL/GenBank/DDBJ databases">
        <authorList>
            <person name="Chen W.-M."/>
        </authorList>
    </citation>
    <scope>NUCLEOTIDE SEQUENCE [LARGE SCALE GENOMIC DNA]</scope>
    <source>
        <strain evidence="7 8">FSY-9</strain>
    </source>
</reference>
<dbReference type="Pfam" id="PF00392">
    <property type="entry name" value="GntR"/>
    <property type="match status" value="1"/>
</dbReference>
<dbReference type="InterPro" id="IPR004839">
    <property type="entry name" value="Aminotransferase_I/II_large"/>
</dbReference>
<name>A0A437N785_9SPHN</name>
<dbReference type="InterPro" id="IPR015421">
    <property type="entry name" value="PyrdxlP-dep_Trfase_major"/>
</dbReference>
<dbReference type="InterPro" id="IPR036390">
    <property type="entry name" value="WH_DNA-bd_sf"/>
</dbReference>
<proteinExistence type="inferred from homology"/>
<keyword evidence="2" id="KW-0663">Pyridoxal phosphate</keyword>
<evidence type="ECO:0000313" key="8">
    <source>
        <dbReference type="Proteomes" id="UP000282837"/>
    </source>
</evidence>
<dbReference type="Gene3D" id="3.40.640.10">
    <property type="entry name" value="Type I PLP-dependent aspartate aminotransferase-like (Major domain)"/>
    <property type="match status" value="1"/>
</dbReference>
<keyword evidence="7" id="KW-0808">Transferase</keyword>
<accession>A0A437N785</accession>
<dbReference type="Proteomes" id="UP000282837">
    <property type="component" value="Unassembled WGS sequence"/>
</dbReference>
<dbReference type="Pfam" id="PF00155">
    <property type="entry name" value="Aminotran_1_2"/>
    <property type="match status" value="1"/>
</dbReference>
<keyword evidence="3" id="KW-0805">Transcription regulation</keyword>
<comment type="similarity">
    <text evidence="1">In the C-terminal section; belongs to the class-I pyridoxal-phosphate-dependent aminotransferase family.</text>
</comment>
<evidence type="ECO:0000256" key="3">
    <source>
        <dbReference type="ARBA" id="ARBA00023015"/>
    </source>
</evidence>
<dbReference type="InterPro" id="IPR051446">
    <property type="entry name" value="HTH_trans_reg/aminotransferase"/>
</dbReference>
<dbReference type="InterPro" id="IPR036388">
    <property type="entry name" value="WH-like_DNA-bd_sf"/>
</dbReference>
<dbReference type="PANTHER" id="PTHR46577">
    <property type="entry name" value="HTH-TYPE TRANSCRIPTIONAL REGULATORY PROTEIN GABR"/>
    <property type="match status" value="1"/>
</dbReference>
<dbReference type="SMART" id="SM00345">
    <property type="entry name" value="HTH_GNTR"/>
    <property type="match status" value="1"/>
</dbReference>
<dbReference type="PANTHER" id="PTHR46577:SF1">
    <property type="entry name" value="HTH-TYPE TRANSCRIPTIONAL REGULATORY PROTEIN GABR"/>
    <property type="match status" value="1"/>
</dbReference>
<evidence type="ECO:0000256" key="5">
    <source>
        <dbReference type="ARBA" id="ARBA00023163"/>
    </source>
</evidence>
<gene>
    <name evidence="7" type="ORF">EOE18_07255</name>
</gene>
<sequence length="469" mass="49538">MAKIDESASNVWMPRLPEGGGPLYLAIADALAADIATGQLTNGTRLPPQRTLAHRLGIDFTTVSRAYAEARRRGLVEARVGMGTFVLRSERAAEAATPAPSGLVDLTMNFPPRSGDGPLSQSLWAAVADLEHSGGMDLLLRYQEVGGTRADREAGAVWLGDMVPELGAERLILAPGAQAGLLALLTLLKVDQRPVAVEALCYPGFRALADHKATPLVPVAMDSDGLIPEDFAAQCARHRPALLYCTPNLHNPTTATMPLARREAIAAIAREYDVIILEDDAYGKLAGNGLPPLAALAPERTYHIASLSKSLAPALRLAYVACPDARSAARLTGAIRATTSMASPLGAAIATRWIGSGLAAQTLAAIQTEAEARRAMALRHLGQDGMQSARHAYHIWLPLGHGWRRGDLASRLRQSGIGVVTSDAFAIGPAPEAIRIGLAAAPDRATLENSLREIADLVCQPPLLGNLIV</sequence>
<evidence type="ECO:0000256" key="4">
    <source>
        <dbReference type="ARBA" id="ARBA00023125"/>
    </source>
</evidence>
<dbReference type="EMBL" id="SACO01000004">
    <property type="protein sequence ID" value="RVU05773.1"/>
    <property type="molecule type" value="Genomic_DNA"/>
</dbReference>
<dbReference type="InterPro" id="IPR015424">
    <property type="entry name" value="PyrdxlP-dep_Trfase"/>
</dbReference>
<dbReference type="GO" id="GO:0030170">
    <property type="term" value="F:pyridoxal phosphate binding"/>
    <property type="evidence" value="ECO:0007669"/>
    <property type="project" value="InterPro"/>
</dbReference>
<dbReference type="AlphaFoldDB" id="A0A437N785"/>
<evidence type="ECO:0000256" key="1">
    <source>
        <dbReference type="ARBA" id="ARBA00005384"/>
    </source>
</evidence>
<dbReference type="CDD" id="cd00609">
    <property type="entry name" value="AAT_like"/>
    <property type="match status" value="1"/>
</dbReference>
<evidence type="ECO:0000313" key="7">
    <source>
        <dbReference type="EMBL" id="RVU05773.1"/>
    </source>
</evidence>